<evidence type="ECO:0000259" key="1">
    <source>
        <dbReference type="Pfam" id="PF04126"/>
    </source>
</evidence>
<name>A0A2S2KSC8_9ARCH</name>
<proteinExistence type="predicted"/>
<reference evidence="2 3" key="1">
    <citation type="submission" date="2018-05" db="EMBL/GenBank/DDBJ databases">
        <title>genome sequencing of Nitrosopumilus sp. NM25.</title>
        <authorList>
            <person name="Mori K."/>
            <person name="Nakagawa T."/>
        </authorList>
    </citation>
    <scope>NUCLEOTIDE SEQUENCE [LARGE SCALE GENOMIC DNA]</scope>
    <source>
        <strain evidence="2 3">NM25</strain>
    </source>
</reference>
<evidence type="ECO:0000313" key="3">
    <source>
        <dbReference type="Proteomes" id="UP000245829"/>
    </source>
</evidence>
<sequence>MYELSSPSVSKKQLILEIRGKGKISCDLKRHLSPRTVGTIMRSLPLEGNAHLMGQSILYFETSVDSGIERARSEFKKGDVAFLPSSGSVCFFINDVSSGKTMTPIGKLGDDVDVLKTAKSGDVLCIYEDTA</sequence>
<dbReference type="Pfam" id="PF04126">
    <property type="entry name" value="Cyclophil_like"/>
    <property type="match status" value="1"/>
</dbReference>
<keyword evidence="3" id="KW-1185">Reference proteome</keyword>
<organism evidence="2 3">
    <name type="scientific">Nitrosopumilus zosterae</name>
    <dbReference type="NCBI Taxonomy" id="718286"/>
    <lineage>
        <taxon>Archaea</taxon>
        <taxon>Nitrososphaerota</taxon>
        <taxon>Nitrososphaeria</taxon>
        <taxon>Nitrosopumilales</taxon>
        <taxon>Nitrosopumilaceae</taxon>
        <taxon>Nitrosopumilus</taxon>
    </lineage>
</organism>
<dbReference type="OrthoDB" id="8073at2157"/>
<dbReference type="AlphaFoldDB" id="A0A2S2KSC8"/>
<dbReference type="InterPro" id="IPR025658">
    <property type="entry name" value="Cyclophilin_TM1367"/>
</dbReference>
<feature type="domain" description="Cyclophilin TM1367-like" evidence="1">
    <location>
        <begin position="16"/>
        <end position="123"/>
    </location>
</feature>
<dbReference type="InterPro" id="IPR029000">
    <property type="entry name" value="Cyclophilin-like_dom_sf"/>
</dbReference>
<protein>
    <recommendedName>
        <fullName evidence="1">Cyclophilin TM1367-like domain-containing protein</fullName>
    </recommendedName>
</protein>
<gene>
    <name evidence="2" type="ORF">NZNM25_13150</name>
</gene>
<dbReference type="RefSeq" id="WP_109877139.1">
    <property type="nucleotide sequence ID" value="NZ_AP026695.1"/>
</dbReference>
<accession>A0A2S2KSC8</accession>
<dbReference type="SUPFAM" id="SSF50891">
    <property type="entry name" value="Cyclophilin-like"/>
    <property type="match status" value="1"/>
</dbReference>
<dbReference type="Gene3D" id="2.40.100.20">
    <property type="match status" value="1"/>
</dbReference>
<dbReference type="Proteomes" id="UP000245829">
    <property type="component" value="Unassembled WGS sequence"/>
</dbReference>
<evidence type="ECO:0000313" key="2">
    <source>
        <dbReference type="EMBL" id="GBH34524.1"/>
    </source>
</evidence>
<dbReference type="GeneID" id="76209184"/>
<dbReference type="EMBL" id="BGKI01000007">
    <property type="protein sequence ID" value="GBH34524.1"/>
    <property type="molecule type" value="Genomic_DNA"/>
</dbReference>
<comment type="caution">
    <text evidence="2">The sequence shown here is derived from an EMBL/GenBank/DDBJ whole genome shotgun (WGS) entry which is preliminary data.</text>
</comment>